<evidence type="ECO:0000256" key="2">
    <source>
        <dbReference type="SAM" id="Phobius"/>
    </source>
</evidence>
<organism evidence="3 4">
    <name type="scientific">Tothia fuscella</name>
    <dbReference type="NCBI Taxonomy" id="1048955"/>
    <lineage>
        <taxon>Eukaryota</taxon>
        <taxon>Fungi</taxon>
        <taxon>Dikarya</taxon>
        <taxon>Ascomycota</taxon>
        <taxon>Pezizomycotina</taxon>
        <taxon>Dothideomycetes</taxon>
        <taxon>Pleosporomycetidae</taxon>
        <taxon>Venturiales</taxon>
        <taxon>Cylindrosympodiaceae</taxon>
        <taxon>Tothia</taxon>
    </lineage>
</organism>
<keyword evidence="2" id="KW-0812">Transmembrane</keyword>
<accession>A0A9P4NQX5</accession>
<evidence type="ECO:0000256" key="1">
    <source>
        <dbReference type="SAM" id="MobiDB-lite"/>
    </source>
</evidence>
<keyword evidence="2" id="KW-0472">Membrane</keyword>
<proteinExistence type="predicted"/>
<comment type="caution">
    <text evidence="3">The sequence shown here is derived from an EMBL/GenBank/DDBJ whole genome shotgun (WGS) entry which is preliminary data.</text>
</comment>
<feature type="transmembrane region" description="Helical" evidence="2">
    <location>
        <begin position="134"/>
        <end position="156"/>
    </location>
</feature>
<sequence length="162" mass="18146">MSPVVSTRETPPASPMTPISWSTPAPLARFPEAPSASARRAERAKFPIPIFPSPMAKHMDTLVTDEPSICGCCCREERTKKMEEASKANICSQAEVIKKQERKMEGIEQLLRIQASQIDSLETRTTQEMTSGKVFLRVFLAANACYGVWSVTRFFVRHIERA</sequence>
<evidence type="ECO:0000313" key="3">
    <source>
        <dbReference type="EMBL" id="KAF2430435.1"/>
    </source>
</evidence>
<feature type="region of interest" description="Disordered" evidence="1">
    <location>
        <begin position="1"/>
        <end position="35"/>
    </location>
</feature>
<name>A0A9P4NQX5_9PEZI</name>
<dbReference type="Proteomes" id="UP000800235">
    <property type="component" value="Unassembled WGS sequence"/>
</dbReference>
<evidence type="ECO:0000313" key="4">
    <source>
        <dbReference type="Proteomes" id="UP000800235"/>
    </source>
</evidence>
<dbReference type="EMBL" id="MU007039">
    <property type="protein sequence ID" value="KAF2430435.1"/>
    <property type="molecule type" value="Genomic_DNA"/>
</dbReference>
<dbReference type="AlphaFoldDB" id="A0A9P4NQX5"/>
<reference evidence="3" key="1">
    <citation type="journal article" date="2020" name="Stud. Mycol.">
        <title>101 Dothideomycetes genomes: a test case for predicting lifestyles and emergence of pathogens.</title>
        <authorList>
            <person name="Haridas S."/>
            <person name="Albert R."/>
            <person name="Binder M."/>
            <person name="Bloem J."/>
            <person name="Labutti K."/>
            <person name="Salamov A."/>
            <person name="Andreopoulos B."/>
            <person name="Baker S."/>
            <person name="Barry K."/>
            <person name="Bills G."/>
            <person name="Bluhm B."/>
            <person name="Cannon C."/>
            <person name="Castanera R."/>
            <person name="Culley D."/>
            <person name="Daum C."/>
            <person name="Ezra D."/>
            <person name="Gonzalez J."/>
            <person name="Henrissat B."/>
            <person name="Kuo A."/>
            <person name="Liang C."/>
            <person name="Lipzen A."/>
            <person name="Lutzoni F."/>
            <person name="Magnuson J."/>
            <person name="Mondo S."/>
            <person name="Nolan M."/>
            <person name="Ohm R."/>
            <person name="Pangilinan J."/>
            <person name="Park H.-J."/>
            <person name="Ramirez L."/>
            <person name="Alfaro M."/>
            <person name="Sun H."/>
            <person name="Tritt A."/>
            <person name="Yoshinaga Y."/>
            <person name="Zwiers L.-H."/>
            <person name="Turgeon B."/>
            <person name="Goodwin S."/>
            <person name="Spatafora J."/>
            <person name="Crous P."/>
            <person name="Grigoriev I."/>
        </authorList>
    </citation>
    <scope>NUCLEOTIDE SEQUENCE</scope>
    <source>
        <strain evidence="3">CBS 130266</strain>
    </source>
</reference>
<gene>
    <name evidence="3" type="ORF">EJ08DRAFT_697451</name>
</gene>
<keyword evidence="4" id="KW-1185">Reference proteome</keyword>
<protein>
    <submittedName>
        <fullName evidence="3">Uncharacterized protein</fullName>
    </submittedName>
</protein>
<keyword evidence="2" id="KW-1133">Transmembrane helix</keyword>